<dbReference type="Pfam" id="PF11905">
    <property type="entry name" value="DUF3425"/>
    <property type="match status" value="1"/>
</dbReference>
<accession>A0A428UDA9</accession>
<comment type="caution">
    <text evidence="3">The sequence shown here is derived from an EMBL/GenBank/DDBJ whole genome shotgun (WGS) entry which is preliminary data.</text>
</comment>
<evidence type="ECO:0000256" key="1">
    <source>
        <dbReference type="SAM" id="MobiDB-lite"/>
    </source>
</evidence>
<feature type="domain" description="BZIP" evidence="2">
    <location>
        <begin position="20"/>
        <end position="34"/>
    </location>
</feature>
<proteinExistence type="predicted"/>
<name>A0A428UDA9_9HYPO</name>
<evidence type="ECO:0000259" key="2">
    <source>
        <dbReference type="PROSITE" id="PS00036"/>
    </source>
</evidence>
<dbReference type="Gene3D" id="1.20.5.170">
    <property type="match status" value="1"/>
</dbReference>
<dbReference type="Proteomes" id="UP000287144">
    <property type="component" value="Unassembled WGS sequence"/>
</dbReference>
<reference evidence="3 4" key="1">
    <citation type="submission" date="2017-06" db="EMBL/GenBank/DDBJ databases">
        <title>Comparative genomic analysis of Ambrosia Fusariam Clade fungi.</title>
        <authorList>
            <person name="Stajich J.E."/>
            <person name="Carrillo J."/>
            <person name="Kijimoto T."/>
            <person name="Eskalen A."/>
            <person name="O'Donnell K."/>
            <person name="Kasson M."/>
        </authorList>
    </citation>
    <scope>NUCLEOTIDE SEQUENCE [LARGE SCALE GENOMIC DNA]</scope>
    <source>
        <strain evidence="3 4">NRRL62579</strain>
    </source>
</reference>
<feature type="region of interest" description="Disordered" evidence="1">
    <location>
        <begin position="91"/>
        <end position="175"/>
    </location>
</feature>
<dbReference type="CDD" id="cd14688">
    <property type="entry name" value="bZIP_YAP"/>
    <property type="match status" value="1"/>
</dbReference>
<sequence>MPKASSSADASTDASTVSQKRLRNRLSQQAFRKRQSAYIKDLERRLEIRGGDEDGRIARLERDNQALRAQLTAAIGKLERVQMTLRSLSNSMMSQVSHGKETDPRPESSLDDDDEPTKVSESAAQGQPSTDASPGHDNNETSILEPRQVDDFLPLVPPDSLPTDDDDDMGPGDNHNSIVVSSGQEPYADLDMSLFVEGCSPVRSLPGVWAHHYQMGPACFQARRPSTGMTTTLALASTNSSFSDHMQMIRACLVKKWTKLRSTPDGLRLSVTVMLSLFHSLSRPAALAWYTATKFQDNVADLLLWQMDRSRVIYSRLHASYRPSALQLLEDYPSVIDWCPFPTIRDKLILLHSANPCLDQIICDIATAYVVEVDAGRLLLGHSGQGYIRVWDLVCALEADDDNTNPCDSIDPQLPFFLPAPSIEDLFEAQCAREAFKVLGLDDGVPRFKIDPSFFIQYPELYDPGADIIAAGAPIAPKVQTTIPLPTLPRQETVGIYQNVADWCVSAISKASLTQIGS</sequence>
<organism evidence="3 4">
    <name type="scientific">Fusarium oligoseptatum</name>
    <dbReference type="NCBI Taxonomy" id="2604345"/>
    <lineage>
        <taxon>Eukaryota</taxon>
        <taxon>Fungi</taxon>
        <taxon>Dikarya</taxon>
        <taxon>Ascomycota</taxon>
        <taxon>Pezizomycotina</taxon>
        <taxon>Sordariomycetes</taxon>
        <taxon>Hypocreomycetidae</taxon>
        <taxon>Hypocreales</taxon>
        <taxon>Nectriaceae</taxon>
        <taxon>Fusarium</taxon>
        <taxon>Fusarium solani species complex</taxon>
    </lineage>
</organism>
<dbReference type="PROSITE" id="PS00036">
    <property type="entry name" value="BZIP_BASIC"/>
    <property type="match status" value="1"/>
</dbReference>
<dbReference type="PANTHER" id="PTHR38116">
    <property type="entry name" value="CHROMOSOME 7, WHOLE GENOME SHOTGUN SEQUENCE"/>
    <property type="match status" value="1"/>
</dbReference>
<dbReference type="EMBL" id="NKCK01000015">
    <property type="protein sequence ID" value="RSM12143.1"/>
    <property type="molecule type" value="Genomic_DNA"/>
</dbReference>
<feature type="compositionally biased region" description="Polar residues" evidence="1">
    <location>
        <begin position="119"/>
        <end position="132"/>
    </location>
</feature>
<dbReference type="InterPro" id="IPR004827">
    <property type="entry name" value="bZIP"/>
</dbReference>
<feature type="region of interest" description="Disordered" evidence="1">
    <location>
        <begin position="1"/>
        <end position="37"/>
    </location>
</feature>
<keyword evidence="4" id="KW-1185">Reference proteome</keyword>
<evidence type="ECO:0000313" key="3">
    <source>
        <dbReference type="EMBL" id="RSM12143.1"/>
    </source>
</evidence>
<dbReference type="SUPFAM" id="SSF57959">
    <property type="entry name" value="Leucine zipper domain"/>
    <property type="match status" value="1"/>
</dbReference>
<feature type="compositionally biased region" description="Low complexity" evidence="1">
    <location>
        <begin position="1"/>
        <end position="16"/>
    </location>
</feature>
<feature type="compositionally biased region" description="Basic and acidic residues" evidence="1">
    <location>
        <begin position="98"/>
        <end position="108"/>
    </location>
</feature>
<dbReference type="InterPro" id="IPR021833">
    <property type="entry name" value="DUF3425"/>
</dbReference>
<dbReference type="AlphaFoldDB" id="A0A428UDA9"/>
<protein>
    <recommendedName>
        <fullName evidence="2">BZIP domain-containing protein</fullName>
    </recommendedName>
</protein>
<dbReference type="PANTHER" id="PTHR38116:SF9">
    <property type="entry name" value="BZIP DOMAIN-CONTAINING PROTEIN"/>
    <property type="match status" value="1"/>
</dbReference>
<evidence type="ECO:0000313" key="4">
    <source>
        <dbReference type="Proteomes" id="UP000287144"/>
    </source>
</evidence>
<dbReference type="GO" id="GO:0003700">
    <property type="term" value="F:DNA-binding transcription factor activity"/>
    <property type="evidence" value="ECO:0007669"/>
    <property type="project" value="InterPro"/>
</dbReference>
<gene>
    <name evidence="3" type="ORF">CEP52_002673</name>
</gene>
<dbReference type="InterPro" id="IPR046347">
    <property type="entry name" value="bZIP_sf"/>
</dbReference>